<accession>A0A9P6K607</accession>
<feature type="compositionally biased region" description="Acidic residues" evidence="7">
    <location>
        <begin position="47"/>
        <end position="58"/>
    </location>
</feature>
<evidence type="ECO:0000256" key="2">
    <source>
        <dbReference type="ARBA" id="ARBA00022490"/>
    </source>
</evidence>
<dbReference type="InterPro" id="IPR036397">
    <property type="entry name" value="RNaseH_sf"/>
</dbReference>
<evidence type="ECO:0000256" key="6">
    <source>
        <dbReference type="ARBA" id="ARBA00023158"/>
    </source>
</evidence>
<feature type="compositionally biased region" description="Low complexity" evidence="7">
    <location>
        <begin position="448"/>
        <end position="462"/>
    </location>
</feature>
<feature type="domain" description="SAP" evidence="8">
    <location>
        <begin position="1"/>
        <end position="33"/>
    </location>
</feature>
<dbReference type="SUPFAM" id="SSF53098">
    <property type="entry name" value="Ribonuclease H-like"/>
    <property type="match status" value="1"/>
</dbReference>
<evidence type="ECO:0000256" key="4">
    <source>
        <dbReference type="ARBA" id="ARBA00022801"/>
    </source>
</evidence>
<dbReference type="SMART" id="SM00479">
    <property type="entry name" value="EXOIII"/>
    <property type="match status" value="1"/>
</dbReference>
<dbReference type="PROSITE" id="PS50800">
    <property type="entry name" value="SAP"/>
    <property type="match status" value="1"/>
</dbReference>
<evidence type="ECO:0000313" key="9">
    <source>
        <dbReference type="EMBL" id="KAF9548647.1"/>
    </source>
</evidence>
<feature type="compositionally biased region" description="Polar residues" evidence="7">
    <location>
        <begin position="83"/>
        <end position="97"/>
    </location>
</feature>
<evidence type="ECO:0000256" key="7">
    <source>
        <dbReference type="SAM" id="MobiDB-lite"/>
    </source>
</evidence>
<evidence type="ECO:0000313" key="10">
    <source>
        <dbReference type="Proteomes" id="UP000723463"/>
    </source>
</evidence>
<feature type="region of interest" description="Disordered" evidence="7">
    <location>
        <begin position="414"/>
        <end position="462"/>
    </location>
</feature>
<keyword evidence="6" id="KW-0943">RNA-mediated gene silencing</keyword>
<sequence>MTVVEDIREQLKQLGLDTRGHKSTLKDRLRKHLKKDAKARATKDNNNGDDDNDEEEEVTNPKPQKPSNEMKQQQKPSDEKKQPQMQQELEQDVGQSQKRLHKNSRYDYYLCFDVEATCEPGFRFEFPSEVIEFPIVLLDGSTLEIVDEFHSYVRPIHRPILSDFCKELTGISQETVDNAPTFVEVLARFEDWLTSHGIILSDNDTITSTSLTAQAVGKKVKSKKSKSNSGRGGSNNGSHSNLQVANAVNDFQYGATYSFVTDGPFDIRDFISKQCLHSNILRPSYFAHPYIDVRTMFRDYFDLIQWKNLERMLGFLGETFEGRQHSGICDARMVALIARRLAQGFRKDQNDPIFQEENTELVAPQWSGEKIAKFKEGCVLKANRSTNNTFIKMISFKKVAQIEALPAAVAAGKAAPPILPKPPTGSQGKKDADDDEGPDNVPAVNAFSLPSPEESAPTSPAVETFVSESKFSALSLSSE</sequence>
<dbReference type="InterPro" id="IPR003034">
    <property type="entry name" value="SAP_dom"/>
</dbReference>
<keyword evidence="2" id="KW-0963">Cytoplasm</keyword>
<dbReference type="GO" id="GO:0003676">
    <property type="term" value="F:nucleic acid binding"/>
    <property type="evidence" value="ECO:0007669"/>
    <property type="project" value="InterPro"/>
</dbReference>
<organism evidence="9 10">
    <name type="scientific">Mortierella hygrophila</name>
    <dbReference type="NCBI Taxonomy" id="979708"/>
    <lineage>
        <taxon>Eukaryota</taxon>
        <taxon>Fungi</taxon>
        <taxon>Fungi incertae sedis</taxon>
        <taxon>Mucoromycota</taxon>
        <taxon>Mortierellomycotina</taxon>
        <taxon>Mortierellomycetes</taxon>
        <taxon>Mortierellales</taxon>
        <taxon>Mortierellaceae</taxon>
        <taxon>Mortierella</taxon>
    </lineage>
</organism>
<dbReference type="InterPro" id="IPR013520">
    <property type="entry name" value="Ribonucl_H"/>
</dbReference>
<evidence type="ECO:0000259" key="8">
    <source>
        <dbReference type="PROSITE" id="PS50800"/>
    </source>
</evidence>
<protein>
    <submittedName>
        <fullName evidence="9">3'-5' exoribonuclease 1</fullName>
    </submittedName>
</protein>
<feature type="region of interest" description="Disordered" evidence="7">
    <location>
        <begin position="15"/>
        <end position="98"/>
    </location>
</feature>
<dbReference type="InterPro" id="IPR012337">
    <property type="entry name" value="RNaseH-like_sf"/>
</dbReference>
<evidence type="ECO:0000256" key="1">
    <source>
        <dbReference type="ARBA" id="ARBA00004496"/>
    </source>
</evidence>
<dbReference type="AlphaFoldDB" id="A0A9P6K607"/>
<feature type="region of interest" description="Disordered" evidence="7">
    <location>
        <begin position="217"/>
        <end position="240"/>
    </location>
</feature>
<name>A0A9P6K607_9FUNG</name>
<feature type="compositionally biased region" description="Polar residues" evidence="7">
    <location>
        <begin position="61"/>
        <end position="75"/>
    </location>
</feature>
<reference evidence="9" key="1">
    <citation type="journal article" date="2020" name="Fungal Divers.">
        <title>Resolving the Mortierellaceae phylogeny through synthesis of multi-gene phylogenetics and phylogenomics.</title>
        <authorList>
            <person name="Vandepol N."/>
            <person name="Liber J."/>
            <person name="Desiro A."/>
            <person name="Na H."/>
            <person name="Kennedy M."/>
            <person name="Barry K."/>
            <person name="Grigoriev I.V."/>
            <person name="Miller A.N."/>
            <person name="O'Donnell K."/>
            <person name="Stajich J.E."/>
            <person name="Bonito G."/>
        </authorList>
    </citation>
    <scope>NUCLEOTIDE SEQUENCE</scope>
    <source>
        <strain evidence="9">NRRL 2591</strain>
    </source>
</reference>
<dbReference type="EMBL" id="JAAAXW010000027">
    <property type="protein sequence ID" value="KAF9548647.1"/>
    <property type="molecule type" value="Genomic_DNA"/>
</dbReference>
<dbReference type="Pfam" id="PF02037">
    <property type="entry name" value="SAP"/>
    <property type="match status" value="1"/>
</dbReference>
<dbReference type="GO" id="GO:0000175">
    <property type="term" value="F:3'-5'-RNA exonuclease activity"/>
    <property type="evidence" value="ECO:0007669"/>
    <property type="project" value="InterPro"/>
</dbReference>
<dbReference type="CDD" id="cd06133">
    <property type="entry name" value="ERI-1_3'hExo_like"/>
    <property type="match status" value="1"/>
</dbReference>
<dbReference type="Gene3D" id="3.30.420.10">
    <property type="entry name" value="Ribonuclease H-like superfamily/Ribonuclease H"/>
    <property type="match status" value="1"/>
</dbReference>
<keyword evidence="4" id="KW-0378">Hydrolase</keyword>
<keyword evidence="5" id="KW-0269">Exonuclease</keyword>
<keyword evidence="3" id="KW-0540">Nuclease</keyword>
<keyword evidence="10" id="KW-1185">Reference proteome</keyword>
<dbReference type="Proteomes" id="UP000723463">
    <property type="component" value="Unassembled WGS sequence"/>
</dbReference>
<dbReference type="PANTHER" id="PTHR23044">
    <property type="entry name" value="3'-5' EXONUCLEASE ERI1-RELATED"/>
    <property type="match status" value="1"/>
</dbReference>
<comment type="caution">
    <text evidence="9">The sequence shown here is derived from an EMBL/GenBank/DDBJ whole genome shotgun (WGS) entry which is preliminary data.</text>
</comment>
<dbReference type="Pfam" id="PF00929">
    <property type="entry name" value="RNase_T"/>
    <property type="match status" value="1"/>
</dbReference>
<dbReference type="GO" id="GO:0031047">
    <property type="term" value="P:regulatory ncRNA-mediated gene silencing"/>
    <property type="evidence" value="ECO:0007669"/>
    <property type="project" value="UniProtKB-KW"/>
</dbReference>
<comment type="subcellular location">
    <subcellularLocation>
        <location evidence="1">Cytoplasm</location>
    </subcellularLocation>
</comment>
<evidence type="ECO:0000256" key="3">
    <source>
        <dbReference type="ARBA" id="ARBA00022722"/>
    </source>
</evidence>
<feature type="compositionally biased region" description="Basic and acidic residues" evidence="7">
    <location>
        <begin position="18"/>
        <end position="27"/>
    </location>
</feature>
<evidence type="ECO:0000256" key="5">
    <source>
        <dbReference type="ARBA" id="ARBA00022839"/>
    </source>
</evidence>
<dbReference type="Gene3D" id="1.10.720.30">
    <property type="entry name" value="SAP domain"/>
    <property type="match status" value="1"/>
</dbReference>
<dbReference type="InterPro" id="IPR051274">
    <property type="entry name" value="3-5_Exoribonuclease"/>
</dbReference>
<proteinExistence type="predicted"/>
<dbReference type="PANTHER" id="PTHR23044:SF61">
    <property type="entry name" value="3'-5' EXORIBONUCLEASE 1-RELATED"/>
    <property type="match status" value="1"/>
</dbReference>
<dbReference type="InterPro" id="IPR047201">
    <property type="entry name" value="ERI-1_3'hExo-like"/>
</dbReference>
<dbReference type="GO" id="GO:0005737">
    <property type="term" value="C:cytoplasm"/>
    <property type="evidence" value="ECO:0007669"/>
    <property type="project" value="UniProtKB-SubCell"/>
</dbReference>
<dbReference type="InterPro" id="IPR036361">
    <property type="entry name" value="SAP_dom_sf"/>
</dbReference>
<gene>
    <name evidence="9" type="primary">ERI1</name>
    <name evidence="9" type="ORF">EC957_005886</name>
</gene>